<dbReference type="EMBL" id="CM017692">
    <property type="protein sequence ID" value="TYH17067.1"/>
    <property type="molecule type" value="Genomic_DNA"/>
</dbReference>
<gene>
    <name evidence="1" type="ORF">ES288_A05G164100v1</name>
</gene>
<dbReference type="AlphaFoldDB" id="A0A5D2GG18"/>
<dbReference type="Proteomes" id="UP000323506">
    <property type="component" value="Chromosome A05"/>
</dbReference>
<keyword evidence="2" id="KW-1185">Reference proteome</keyword>
<proteinExistence type="predicted"/>
<evidence type="ECO:0000313" key="2">
    <source>
        <dbReference type="Proteomes" id="UP000323506"/>
    </source>
</evidence>
<organism evidence="1 2">
    <name type="scientific">Gossypium darwinii</name>
    <name type="common">Darwin's cotton</name>
    <name type="synonym">Gossypium barbadense var. darwinii</name>
    <dbReference type="NCBI Taxonomy" id="34276"/>
    <lineage>
        <taxon>Eukaryota</taxon>
        <taxon>Viridiplantae</taxon>
        <taxon>Streptophyta</taxon>
        <taxon>Embryophyta</taxon>
        <taxon>Tracheophyta</taxon>
        <taxon>Spermatophyta</taxon>
        <taxon>Magnoliopsida</taxon>
        <taxon>eudicotyledons</taxon>
        <taxon>Gunneridae</taxon>
        <taxon>Pentapetalae</taxon>
        <taxon>rosids</taxon>
        <taxon>malvids</taxon>
        <taxon>Malvales</taxon>
        <taxon>Malvaceae</taxon>
        <taxon>Malvoideae</taxon>
        <taxon>Gossypium</taxon>
    </lineage>
</organism>
<reference evidence="1 2" key="1">
    <citation type="submission" date="2019-06" db="EMBL/GenBank/DDBJ databases">
        <title>WGS assembly of Gossypium darwinii.</title>
        <authorList>
            <person name="Chen Z.J."/>
            <person name="Sreedasyam A."/>
            <person name="Ando A."/>
            <person name="Song Q."/>
            <person name="De L."/>
            <person name="Hulse-Kemp A."/>
            <person name="Ding M."/>
            <person name="Ye W."/>
            <person name="Kirkbride R."/>
            <person name="Jenkins J."/>
            <person name="Plott C."/>
            <person name="Lovell J."/>
            <person name="Lin Y.-M."/>
            <person name="Vaughn R."/>
            <person name="Liu B."/>
            <person name="Li W."/>
            <person name="Simpson S."/>
            <person name="Scheffler B."/>
            <person name="Saski C."/>
            <person name="Grover C."/>
            <person name="Hu G."/>
            <person name="Conover J."/>
            <person name="Carlson J."/>
            <person name="Shu S."/>
            <person name="Boston L."/>
            <person name="Williams M."/>
            <person name="Peterson D."/>
            <person name="Mcgee K."/>
            <person name="Jones D."/>
            <person name="Wendel J."/>
            <person name="Stelly D."/>
            <person name="Grimwood J."/>
            <person name="Schmutz J."/>
        </authorList>
    </citation>
    <scope>NUCLEOTIDE SEQUENCE [LARGE SCALE GENOMIC DNA]</scope>
    <source>
        <strain evidence="1">1808015.09</strain>
    </source>
</reference>
<protein>
    <submittedName>
        <fullName evidence="1">Uncharacterized protein</fullName>
    </submittedName>
</protein>
<accession>A0A5D2GG18</accession>
<name>A0A5D2GG18_GOSDA</name>
<sequence length="62" mass="6959">MCSCEITVQSSFGTEKNMAYLKLLALPKENCPAIHSCSYHIYICYTSPLLLAPFLEMQLLSV</sequence>
<evidence type="ECO:0000313" key="1">
    <source>
        <dbReference type="EMBL" id="TYH17067.1"/>
    </source>
</evidence>